<evidence type="ECO:0000256" key="1">
    <source>
        <dbReference type="SAM" id="MobiDB-lite"/>
    </source>
</evidence>
<organism evidence="4 5">
    <name type="scientific">Bacillus cereus</name>
    <dbReference type="NCBI Taxonomy" id="1396"/>
    <lineage>
        <taxon>Bacteria</taxon>
        <taxon>Bacillati</taxon>
        <taxon>Bacillota</taxon>
        <taxon>Bacilli</taxon>
        <taxon>Bacillales</taxon>
        <taxon>Bacillaceae</taxon>
        <taxon>Bacillus</taxon>
        <taxon>Bacillus cereus group</taxon>
    </lineage>
</organism>
<dbReference type="Gene3D" id="3.40.33.10">
    <property type="entry name" value="CAP"/>
    <property type="match status" value="1"/>
</dbReference>
<evidence type="ECO:0000256" key="2">
    <source>
        <dbReference type="SAM" id="SignalP"/>
    </source>
</evidence>
<protein>
    <submittedName>
        <fullName evidence="4">Transporter</fullName>
    </submittedName>
</protein>
<dbReference type="EMBL" id="LJKE01000065">
    <property type="protein sequence ID" value="KZD61397.1"/>
    <property type="molecule type" value="Genomic_DNA"/>
</dbReference>
<name>A0A164MSB5_BACCE</name>
<dbReference type="InterPro" id="IPR014044">
    <property type="entry name" value="CAP_dom"/>
</dbReference>
<dbReference type="RefSeq" id="WP_063261880.1">
    <property type="nucleotide sequence ID" value="NZ_LJKE01000065.1"/>
</dbReference>
<dbReference type="Pfam" id="PF00188">
    <property type="entry name" value="CAP"/>
    <property type="match status" value="1"/>
</dbReference>
<dbReference type="CDD" id="cd05379">
    <property type="entry name" value="CAP_bacterial"/>
    <property type="match status" value="1"/>
</dbReference>
<feature type="compositionally biased region" description="Polar residues" evidence="1">
    <location>
        <begin position="83"/>
        <end position="94"/>
    </location>
</feature>
<dbReference type="AlphaFoldDB" id="A0A164MSB5"/>
<accession>A0A164MSB5</accession>
<gene>
    <name evidence="4" type="ORF">B4088_3729</name>
</gene>
<proteinExistence type="predicted"/>
<feature type="chain" id="PRO_5007851893" evidence="2">
    <location>
        <begin position="27"/>
        <end position="280"/>
    </location>
</feature>
<reference evidence="4 5" key="1">
    <citation type="submission" date="2015-09" db="EMBL/GenBank/DDBJ databases">
        <title>Bacillus cereus food isolates.</title>
        <authorList>
            <person name="Boekhorst J."/>
        </authorList>
    </citation>
    <scope>NUCLEOTIDE SEQUENCE [LARGE SCALE GENOMIC DNA]</scope>
    <source>
        <strain evidence="4 5">B4088</strain>
    </source>
</reference>
<feature type="compositionally biased region" description="Basic and acidic residues" evidence="1">
    <location>
        <begin position="140"/>
        <end position="157"/>
    </location>
</feature>
<dbReference type="PANTHER" id="PTHR31157:SF1">
    <property type="entry name" value="SCP DOMAIN-CONTAINING PROTEIN"/>
    <property type="match status" value="1"/>
</dbReference>
<feature type="compositionally biased region" description="Basic and acidic residues" evidence="1">
    <location>
        <begin position="104"/>
        <end position="118"/>
    </location>
</feature>
<dbReference type="NCBIfam" id="TIGR02909">
    <property type="entry name" value="spore_YkwD"/>
    <property type="match status" value="1"/>
</dbReference>
<evidence type="ECO:0000259" key="3">
    <source>
        <dbReference type="Pfam" id="PF00188"/>
    </source>
</evidence>
<dbReference type="SUPFAM" id="SSF55797">
    <property type="entry name" value="PR-1-like"/>
    <property type="match status" value="1"/>
</dbReference>
<feature type="domain" description="SCP" evidence="3">
    <location>
        <begin position="165"/>
        <end position="277"/>
    </location>
</feature>
<feature type="region of interest" description="Disordered" evidence="1">
    <location>
        <begin position="78"/>
        <end position="157"/>
    </location>
</feature>
<feature type="signal peptide" evidence="2">
    <location>
        <begin position="1"/>
        <end position="26"/>
    </location>
</feature>
<dbReference type="InterPro" id="IPR035940">
    <property type="entry name" value="CAP_sf"/>
</dbReference>
<evidence type="ECO:0000313" key="5">
    <source>
        <dbReference type="Proteomes" id="UP000076482"/>
    </source>
</evidence>
<dbReference type="PANTHER" id="PTHR31157">
    <property type="entry name" value="SCP DOMAIN-CONTAINING PROTEIN"/>
    <property type="match status" value="1"/>
</dbReference>
<sequence>MKKRVLLSVAAATALTLGVSSLDAQAATVQPSNIKVQNIQHSKVMMKQMSQQELQAFLQSMGVESFAQWQQGNFQPNCYIPGQQPNGNVVTEQPTAKPVAPKPTEQKPVEQKPAEQKPAEQVQKPEAQKPAENNNTQKPAEQKPAEQKPAEEAKSLSEFEQRVVELTNAERTKQGLPALQIDNELSKVARIKSEDMQKNNYFDHNSPTYGSPFDMMKKFGISYKSAGENIAQGQRTPEEVVQAWMNSAGHRANILNNGFTHIGVGYVESGNYWTQQFITK</sequence>
<dbReference type="PATRIC" id="fig|1396.535.peg.2245"/>
<keyword evidence="2" id="KW-0732">Signal</keyword>
<evidence type="ECO:0000313" key="4">
    <source>
        <dbReference type="EMBL" id="KZD61397.1"/>
    </source>
</evidence>
<dbReference type="Proteomes" id="UP000076482">
    <property type="component" value="Unassembled WGS sequence"/>
</dbReference>
<comment type="caution">
    <text evidence="4">The sequence shown here is derived from an EMBL/GenBank/DDBJ whole genome shotgun (WGS) entry which is preliminary data.</text>
</comment>
<dbReference type="InterPro" id="IPR014258">
    <property type="entry name" value="CAP_domain_YkwD-like"/>
</dbReference>